<dbReference type="InterPro" id="IPR043129">
    <property type="entry name" value="ATPase_NBD"/>
</dbReference>
<accession>A0ABW4IB22</accession>
<comment type="caution">
    <text evidence="2">The sequence shown here is derived from an EMBL/GenBank/DDBJ whole genome shotgun (WGS) entry which is preliminary data.</text>
</comment>
<dbReference type="Pfam" id="PF00480">
    <property type="entry name" value="ROK"/>
    <property type="match status" value="1"/>
</dbReference>
<reference evidence="3" key="1">
    <citation type="journal article" date="2019" name="Int. J. Syst. Evol. Microbiol.">
        <title>The Global Catalogue of Microorganisms (GCM) 10K type strain sequencing project: providing services to taxonomists for standard genome sequencing and annotation.</title>
        <authorList>
            <consortium name="The Broad Institute Genomics Platform"/>
            <consortium name="The Broad Institute Genome Sequencing Center for Infectious Disease"/>
            <person name="Wu L."/>
            <person name="Ma J."/>
        </authorList>
    </citation>
    <scope>NUCLEOTIDE SEQUENCE [LARGE SCALE GENOMIC DNA]</scope>
    <source>
        <strain evidence="3">CCUG 53762</strain>
    </source>
</reference>
<comment type="similarity">
    <text evidence="1">Belongs to the ROK (NagC/XylR) family.</text>
</comment>
<dbReference type="PANTHER" id="PTHR18964">
    <property type="entry name" value="ROK (REPRESSOR, ORF, KINASE) FAMILY"/>
    <property type="match status" value="1"/>
</dbReference>
<dbReference type="RefSeq" id="WP_379662333.1">
    <property type="nucleotide sequence ID" value="NZ_JBHUDG010000012.1"/>
</dbReference>
<dbReference type="Proteomes" id="UP001597118">
    <property type="component" value="Unassembled WGS sequence"/>
</dbReference>
<dbReference type="PANTHER" id="PTHR18964:SF149">
    <property type="entry name" value="BIFUNCTIONAL UDP-N-ACETYLGLUCOSAMINE 2-EPIMERASE_N-ACETYLMANNOSAMINE KINASE"/>
    <property type="match status" value="1"/>
</dbReference>
<evidence type="ECO:0000313" key="3">
    <source>
        <dbReference type="Proteomes" id="UP001597118"/>
    </source>
</evidence>
<gene>
    <name evidence="2" type="ORF">ACFSAH_08710</name>
</gene>
<name>A0ABW4IB22_9SPHI</name>
<dbReference type="EMBL" id="JBHUDG010000012">
    <property type="protein sequence ID" value="MFD1629956.1"/>
    <property type="molecule type" value="Genomic_DNA"/>
</dbReference>
<evidence type="ECO:0000256" key="1">
    <source>
        <dbReference type="ARBA" id="ARBA00006479"/>
    </source>
</evidence>
<organism evidence="2 3">
    <name type="scientific">Pseudopedobacter beijingensis</name>
    <dbReference type="NCBI Taxonomy" id="1207056"/>
    <lineage>
        <taxon>Bacteria</taxon>
        <taxon>Pseudomonadati</taxon>
        <taxon>Bacteroidota</taxon>
        <taxon>Sphingobacteriia</taxon>
        <taxon>Sphingobacteriales</taxon>
        <taxon>Sphingobacteriaceae</taxon>
        <taxon>Pseudopedobacter</taxon>
    </lineage>
</organism>
<evidence type="ECO:0000313" key="2">
    <source>
        <dbReference type="EMBL" id="MFD1629956.1"/>
    </source>
</evidence>
<proteinExistence type="inferred from homology"/>
<sequence length="247" mass="27197">MKEQNILSIDIGGSSIKTTVLNEKGEMLSEYRKAPTPKKVQPEEVLAIIKQLTAGFPEYDKISIGFPGYTKDGIIYTAPNLGTKVWAGCAFAKMVANALKKPVRLLNDADLQGFGFISGNGLELTLTLGTGLGTALFMDGILLPHLELSHFYARTDKDFDAFIGDAALEKDGDEKWNKKLKEVITLFKLVVNYNKLYLSGGNSKRVDFKLDKDAQICGNREGIKGGAFLWQRPDSFSLKTVKPDNNI</sequence>
<protein>
    <submittedName>
        <fullName evidence="2">ROK family protein</fullName>
    </submittedName>
</protein>
<dbReference type="Gene3D" id="3.30.420.40">
    <property type="match status" value="2"/>
</dbReference>
<dbReference type="SUPFAM" id="SSF53067">
    <property type="entry name" value="Actin-like ATPase domain"/>
    <property type="match status" value="2"/>
</dbReference>
<keyword evidence="3" id="KW-1185">Reference proteome</keyword>
<dbReference type="InterPro" id="IPR000600">
    <property type="entry name" value="ROK"/>
</dbReference>